<organism evidence="4 6">
    <name type="scientific">Enterococcus haemoperoxidus ATCC BAA-382</name>
    <dbReference type="NCBI Taxonomy" id="1158608"/>
    <lineage>
        <taxon>Bacteria</taxon>
        <taxon>Bacillati</taxon>
        <taxon>Bacillota</taxon>
        <taxon>Bacilli</taxon>
        <taxon>Lactobacillales</taxon>
        <taxon>Enterococcaceae</taxon>
        <taxon>Enterococcus</taxon>
    </lineage>
</organism>
<dbReference type="STRING" id="155618.RV06_GL002338"/>
<gene>
    <name evidence="5" type="ORF">I583_03030</name>
    <name evidence="4" type="ORF">UAW_02064</name>
</gene>
<dbReference type="Proteomes" id="UP000013858">
    <property type="component" value="Unassembled WGS sequence"/>
</dbReference>
<dbReference type="NCBIfam" id="TIGR01167">
    <property type="entry name" value="LPXTG_anchor"/>
    <property type="match status" value="1"/>
</dbReference>
<comment type="caution">
    <text evidence="4">The sequence shown here is derived from an EMBL/GenBank/DDBJ whole genome shotgun (WGS) entry which is preliminary data.</text>
</comment>
<proteinExistence type="predicted"/>
<dbReference type="OrthoDB" id="2195266at2"/>
<feature type="compositionally biased region" description="Low complexity" evidence="1">
    <location>
        <begin position="46"/>
        <end position="63"/>
    </location>
</feature>
<dbReference type="EMBL" id="ASVY01000003">
    <property type="protein sequence ID" value="EOT60384.1"/>
    <property type="molecule type" value="Genomic_DNA"/>
</dbReference>
<evidence type="ECO:0000313" key="7">
    <source>
        <dbReference type="Proteomes" id="UP000014197"/>
    </source>
</evidence>
<dbReference type="RefSeq" id="WP_010762255.1">
    <property type="nucleotide sequence ID" value="NZ_KB946316.1"/>
</dbReference>
<evidence type="ECO:0000256" key="1">
    <source>
        <dbReference type="SAM" id="MobiDB-lite"/>
    </source>
</evidence>
<evidence type="ECO:0000313" key="6">
    <source>
        <dbReference type="Proteomes" id="UP000013858"/>
    </source>
</evidence>
<sequence>MKRNNLIYFLLTSVICFSFGLSSFLTVDAEEIGQVQTNAGVGFYEESTQSSSSTETTAATTQSDISKKPIGRYPSTGELVKKSVALSGVVLILFVALFILWKRKKNNQKEKTKGE</sequence>
<protein>
    <submittedName>
        <fullName evidence="4">LPXTG-domain-containing protein cell wall anchor domain</fullName>
    </submittedName>
</protein>
<dbReference type="Proteomes" id="UP000014197">
    <property type="component" value="Unassembled WGS sequence"/>
</dbReference>
<feature type="chain" id="PRO_5004356740" evidence="3">
    <location>
        <begin position="30"/>
        <end position="115"/>
    </location>
</feature>
<evidence type="ECO:0000256" key="2">
    <source>
        <dbReference type="SAM" id="Phobius"/>
    </source>
</evidence>
<reference evidence="4 6" key="1">
    <citation type="submission" date="2013-02" db="EMBL/GenBank/DDBJ databases">
        <title>The Genome Sequence of Enterococcus haemoperoxidus BAA-382.</title>
        <authorList>
            <consortium name="The Broad Institute Genome Sequencing Platform"/>
            <consortium name="The Broad Institute Genome Sequencing Center for Infectious Disease"/>
            <person name="Earl A.M."/>
            <person name="Gilmore M.S."/>
            <person name="Lebreton F."/>
            <person name="Walker B."/>
            <person name="Young S.K."/>
            <person name="Zeng Q."/>
            <person name="Gargeya S."/>
            <person name="Fitzgerald M."/>
            <person name="Haas B."/>
            <person name="Abouelleil A."/>
            <person name="Alvarado L."/>
            <person name="Arachchi H.M."/>
            <person name="Berlin A.M."/>
            <person name="Chapman S.B."/>
            <person name="Dewar J."/>
            <person name="Goldberg J."/>
            <person name="Griggs A."/>
            <person name="Gujja S."/>
            <person name="Hansen M."/>
            <person name="Howarth C."/>
            <person name="Imamovic A."/>
            <person name="Larimer J."/>
            <person name="McCowan C."/>
            <person name="Murphy C."/>
            <person name="Neiman D."/>
            <person name="Pearson M."/>
            <person name="Priest M."/>
            <person name="Roberts A."/>
            <person name="Saif S."/>
            <person name="Shea T."/>
            <person name="Sisk P."/>
            <person name="Sykes S."/>
            <person name="Wortman J."/>
            <person name="Nusbaum C."/>
            <person name="Birren B."/>
        </authorList>
    </citation>
    <scope>NUCLEOTIDE SEQUENCE [LARGE SCALE GENOMIC DNA]</scope>
    <source>
        <strain evidence="4 6">ATCC BAA-382</strain>
    </source>
</reference>
<name>R2SIF0_9ENTE</name>
<dbReference type="eggNOG" id="ENOG503074Y">
    <property type="taxonomic scope" value="Bacteria"/>
</dbReference>
<keyword evidence="7" id="KW-1185">Reference proteome</keyword>
<keyword evidence="2" id="KW-0472">Membrane</keyword>
<dbReference type="EMBL" id="AJAR01000020">
    <property type="protein sequence ID" value="EOH94985.1"/>
    <property type="molecule type" value="Genomic_DNA"/>
</dbReference>
<accession>R2SIF0</accession>
<keyword evidence="2" id="KW-0812">Transmembrane</keyword>
<evidence type="ECO:0000313" key="4">
    <source>
        <dbReference type="EMBL" id="EOH94985.1"/>
    </source>
</evidence>
<evidence type="ECO:0000256" key="3">
    <source>
        <dbReference type="SAM" id="SignalP"/>
    </source>
</evidence>
<dbReference type="AlphaFoldDB" id="R2SIF0"/>
<feature type="region of interest" description="Disordered" evidence="1">
    <location>
        <begin position="46"/>
        <end position="73"/>
    </location>
</feature>
<feature type="signal peptide" evidence="3">
    <location>
        <begin position="1"/>
        <end position="29"/>
    </location>
</feature>
<keyword evidence="2" id="KW-1133">Transmembrane helix</keyword>
<dbReference type="PATRIC" id="fig|1158608.3.peg.2029"/>
<keyword evidence="3" id="KW-0732">Signal</keyword>
<feature type="transmembrane region" description="Helical" evidence="2">
    <location>
        <begin position="83"/>
        <end position="101"/>
    </location>
</feature>
<evidence type="ECO:0000313" key="5">
    <source>
        <dbReference type="EMBL" id="EOT60384.1"/>
    </source>
</evidence>
<reference evidence="5 7" key="2">
    <citation type="submission" date="2013-03" db="EMBL/GenBank/DDBJ databases">
        <title>The Genome Sequence of Enterococcus haemoperoxidus BAA-382 (PacBio/Illumina hybrid assembly).</title>
        <authorList>
            <consortium name="The Broad Institute Genomics Platform"/>
            <consortium name="The Broad Institute Genome Sequencing Center for Infectious Disease"/>
            <person name="Earl A."/>
            <person name="Russ C."/>
            <person name="Gilmore M."/>
            <person name="Surin D."/>
            <person name="Walker B."/>
            <person name="Young S."/>
            <person name="Zeng Q."/>
            <person name="Gargeya S."/>
            <person name="Fitzgerald M."/>
            <person name="Haas B."/>
            <person name="Abouelleil A."/>
            <person name="Allen A.W."/>
            <person name="Alvarado L."/>
            <person name="Arachchi H.M."/>
            <person name="Berlin A.M."/>
            <person name="Chapman S.B."/>
            <person name="Gainer-Dewar J."/>
            <person name="Goldberg J."/>
            <person name="Griggs A."/>
            <person name="Gujja S."/>
            <person name="Hansen M."/>
            <person name="Howarth C."/>
            <person name="Imamovic A."/>
            <person name="Ireland A."/>
            <person name="Larimer J."/>
            <person name="McCowan C."/>
            <person name="Murphy C."/>
            <person name="Pearson M."/>
            <person name="Poon T.W."/>
            <person name="Priest M."/>
            <person name="Roberts A."/>
            <person name="Saif S."/>
            <person name="Shea T."/>
            <person name="Sisk P."/>
            <person name="Sykes S."/>
            <person name="Wortman J."/>
            <person name="Nusbaum C."/>
            <person name="Birren B."/>
        </authorList>
    </citation>
    <scope>NUCLEOTIDE SEQUENCE [LARGE SCALE GENOMIC DNA]</scope>
    <source>
        <strain evidence="5 7">ATCC BAA-382</strain>
    </source>
</reference>